<dbReference type="AlphaFoldDB" id="A0A401ZMC6"/>
<dbReference type="Gene3D" id="3.40.50.720">
    <property type="entry name" value="NAD(P)-binding Rossmann-like Domain"/>
    <property type="match status" value="1"/>
</dbReference>
<dbReference type="SUPFAM" id="SSF51735">
    <property type="entry name" value="NAD(P)-binding Rossmann-fold domains"/>
    <property type="match status" value="1"/>
</dbReference>
<reference evidence="4" key="1">
    <citation type="submission" date="2018-12" db="EMBL/GenBank/DDBJ databases">
        <title>Tengunoibacter tsumagoiensis gen. nov., sp. nov., Dictyobacter kobayashii sp. nov., D. alpinus sp. nov., and D. joshuensis sp. nov. and description of Dictyobacteraceae fam. nov. within the order Ktedonobacterales isolated from Tengu-no-mugimeshi.</title>
        <authorList>
            <person name="Wang C.M."/>
            <person name="Zheng Y."/>
            <person name="Sakai Y."/>
            <person name="Toyoda A."/>
            <person name="Minakuchi Y."/>
            <person name="Abe K."/>
            <person name="Yokota A."/>
            <person name="Yabe S."/>
        </authorList>
    </citation>
    <scope>NUCLEOTIDE SEQUENCE [LARGE SCALE GENOMIC DNA]</scope>
    <source>
        <strain evidence="4">S-27</strain>
    </source>
</reference>
<proteinExistence type="predicted"/>
<dbReference type="PANTHER" id="PTHR14239">
    <property type="entry name" value="DUDULIN-RELATED"/>
    <property type="match status" value="1"/>
</dbReference>
<keyword evidence="4" id="KW-1185">Reference proteome</keyword>
<sequence length="209" mass="22726">MERRALVIAVLGAGNIGRTLGKKWSQAGHELHFGVSDPAGKNAQLVHAEFGDHATVGTIEDALQKQPDVVLIALPGLVVEEVAQQYASRLDGRIIIDAANRVGEDSMHNLGHFQRHTPQAQLYRAFNSLGWENFAEPNFEGIQADLFYCGTDGTTRVTVEQLISEVGLRPVYLGGVDKAGVMDAVASLWFALVFGQKKPRHLAFKVLGI</sequence>
<dbReference type="InterPro" id="IPR036291">
    <property type="entry name" value="NAD(P)-bd_dom_sf"/>
</dbReference>
<name>A0A401ZMC6_9CHLR</name>
<dbReference type="InterPro" id="IPR051267">
    <property type="entry name" value="STEAP_metalloreductase"/>
</dbReference>
<evidence type="ECO:0000256" key="1">
    <source>
        <dbReference type="ARBA" id="ARBA00023002"/>
    </source>
</evidence>
<dbReference type="Proteomes" id="UP000287224">
    <property type="component" value="Unassembled WGS sequence"/>
</dbReference>
<dbReference type="EMBL" id="BIFQ01000002">
    <property type="protein sequence ID" value="GCE07980.1"/>
    <property type="molecule type" value="Genomic_DNA"/>
</dbReference>
<accession>A0A401ZMC6</accession>
<dbReference type="InterPro" id="IPR028939">
    <property type="entry name" value="P5C_Rdtase_cat_N"/>
</dbReference>
<evidence type="ECO:0000313" key="4">
    <source>
        <dbReference type="Proteomes" id="UP000287224"/>
    </source>
</evidence>
<evidence type="ECO:0000259" key="2">
    <source>
        <dbReference type="Pfam" id="PF03807"/>
    </source>
</evidence>
<protein>
    <recommendedName>
        <fullName evidence="2">Pyrroline-5-carboxylate reductase catalytic N-terminal domain-containing protein</fullName>
    </recommendedName>
</protein>
<organism evidence="3 4">
    <name type="scientific">Dictyobacter aurantiacus</name>
    <dbReference type="NCBI Taxonomy" id="1936993"/>
    <lineage>
        <taxon>Bacteria</taxon>
        <taxon>Bacillati</taxon>
        <taxon>Chloroflexota</taxon>
        <taxon>Ktedonobacteria</taxon>
        <taxon>Ktedonobacterales</taxon>
        <taxon>Dictyobacteraceae</taxon>
        <taxon>Dictyobacter</taxon>
    </lineage>
</organism>
<gene>
    <name evidence="3" type="primary">mmyQ</name>
    <name evidence="3" type="ORF">KDAU_53090</name>
</gene>
<dbReference type="PANTHER" id="PTHR14239:SF10">
    <property type="entry name" value="REDUCTASE"/>
    <property type="match status" value="1"/>
</dbReference>
<keyword evidence="1" id="KW-0560">Oxidoreductase</keyword>
<comment type="caution">
    <text evidence="3">The sequence shown here is derived from an EMBL/GenBank/DDBJ whole genome shotgun (WGS) entry which is preliminary data.</text>
</comment>
<dbReference type="Pfam" id="PF03807">
    <property type="entry name" value="F420_oxidored"/>
    <property type="match status" value="1"/>
</dbReference>
<feature type="domain" description="Pyrroline-5-carboxylate reductase catalytic N-terminal" evidence="2">
    <location>
        <begin position="8"/>
        <end position="100"/>
    </location>
</feature>
<dbReference type="GO" id="GO:0016491">
    <property type="term" value="F:oxidoreductase activity"/>
    <property type="evidence" value="ECO:0007669"/>
    <property type="project" value="UniProtKB-KW"/>
</dbReference>
<evidence type="ECO:0000313" key="3">
    <source>
        <dbReference type="EMBL" id="GCE07980.1"/>
    </source>
</evidence>